<accession>A0ACC8EPU5</accession>
<dbReference type="Proteomes" id="UP000250078">
    <property type="component" value="Unassembled WGS sequence"/>
</dbReference>
<evidence type="ECO:0000313" key="2">
    <source>
        <dbReference type="Proteomes" id="UP000250078"/>
    </source>
</evidence>
<dbReference type="EMBL" id="KV748244">
    <property type="protein sequence ID" value="OCK88335.1"/>
    <property type="molecule type" value="Genomic_DNA"/>
</dbReference>
<sequence length="87" mass="9530">MCIFKYSSASSYALLNSPNPTIIYSCSRMRVSSLSRESTRLVWICNSLATAMKSTENVSVGLAFNFSSALAIWDFRSSIGSIPFSTV</sequence>
<reference evidence="1 2" key="1">
    <citation type="journal article" date="2016" name="Nat. Commun.">
        <title>Ectomycorrhizal ecology is imprinted in the genome of the dominant symbiotic fungus Cenococcum geophilum.</title>
        <authorList>
            <consortium name="DOE Joint Genome Institute"/>
            <person name="Peter M."/>
            <person name="Kohler A."/>
            <person name="Ohm R.A."/>
            <person name="Kuo A."/>
            <person name="Krutzmann J."/>
            <person name="Morin E."/>
            <person name="Arend M."/>
            <person name="Barry K.W."/>
            <person name="Binder M."/>
            <person name="Choi C."/>
            <person name="Clum A."/>
            <person name="Copeland A."/>
            <person name="Grisel N."/>
            <person name="Haridas S."/>
            <person name="Kipfer T."/>
            <person name="LaButti K."/>
            <person name="Lindquist E."/>
            <person name="Lipzen A."/>
            <person name="Maire R."/>
            <person name="Meier B."/>
            <person name="Mihaltcheva S."/>
            <person name="Molinier V."/>
            <person name="Murat C."/>
            <person name="Poggeler S."/>
            <person name="Quandt C.A."/>
            <person name="Sperisen C."/>
            <person name="Tritt A."/>
            <person name="Tisserant E."/>
            <person name="Crous P.W."/>
            <person name="Henrissat B."/>
            <person name="Nehls U."/>
            <person name="Egli S."/>
            <person name="Spatafora J.W."/>
            <person name="Grigoriev I.V."/>
            <person name="Martin F.M."/>
        </authorList>
    </citation>
    <scope>NUCLEOTIDE SEQUENCE [LARGE SCALE GENOMIC DNA]</scope>
    <source>
        <strain evidence="1 2">1.58</strain>
    </source>
</reference>
<keyword evidence="2" id="KW-1185">Reference proteome</keyword>
<proteinExistence type="predicted"/>
<name>A0ACC8EPU5_9PEZI</name>
<protein>
    <submittedName>
        <fullName evidence="1">Uncharacterized protein</fullName>
    </submittedName>
</protein>
<organism evidence="1 2">
    <name type="scientific">Cenococcum geophilum 1.58</name>
    <dbReference type="NCBI Taxonomy" id="794803"/>
    <lineage>
        <taxon>Eukaryota</taxon>
        <taxon>Fungi</taxon>
        <taxon>Dikarya</taxon>
        <taxon>Ascomycota</taxon>
        <taxon>Pezizomycotina</taxon>
        <taxon>Dothideomycetes</taxon>
        <taxon>Pleosporomycetidae</taxon>
        <taxon>Gloniales</taxon>
        <taxon>Gloniaceae</taxon>
        <taxon>Cenococcum</taxon>
    </lineage>
</organism>
<evidence type="ECO:0000313" key="1">
    <source>
        <dbReference type="EMBL" id="OCK88335.1"/>
    </source>
</evidence>
<gene>
    <name evidence="1" type="ORF">K441DRAFT_315088</name>
</gene>